<keyword evidence="2" id="KW-0067">ATP-binding</keyword>
<keyword evidence="6" id="KW-1185">Reference proteome</keyword>
<name>A0ABS2XYI3_POLSP</name>
<evidence type="ECO:0000259" key="4">
    <source>
        <dbReference type="Pfam" id="PF13538"/>
    </source>
</evidence>
<feature type="region of interest" description="Disordered" evidence="3">
    <location>
        <begin position="125"/>
        <end position="189"/>
    </location>
</feature>
<accession>A0ABS2XYI3</accession>
<dbReference type="InterPro" id="IPR027417">
    <property type="entry name" value="P-loop_NTPase"/>
</dbReference>
<dbReference type="SUPFAM" id="SSF52540">
    <property type="entry name" value="P-loop containing nucleoside triphosphate hydrolases"/>
    <property type="match status" value="1"/>
</dbReference>
<dbReference type="PANTHER" id="PTHR43788:SF6">
    <property type="entry name" value="DNA HELICASE B"/>
    <property type="match status" value="1"/>
</dbReference>
<gene>
    <name evidence="5" type="primary">Helb_1</name>
    <name evidence="5" type="ORF">GTO93_0001553</name>
</gene>
<evidence type="ECO:0000256" key="1">
    <source>
        <dbReference type="ARBA" id="ARBA00022741"/>
    </source>
</evidence>
<evidence type="ECO:0000256" key="2">
    <source>
        <dbReference type="ARBA" id="ARBA00022840"/>
    </source>
</evidence>
<organism evidence="5 6">
    <name type="scientific">Polyodon spathula</name>
    <name type="common">North American paddlefish</name>
    <name type="synonym">Squalus spathula</name>
    <dbReference type="NCBI Taxonomy" id="7913"/>
    <lineage>
        <taxon>Eukaryota</taxon>
        <taxon>Metazoa</taxon>
        <taxon>Chordata</taxon>
        <taxon>Craniata</taxon>
        <taxon>Vertebrata</taxon>
        <taxon>Euteleostomi</taxon>
        <taxon>Actinopterygii</taxon>
        <taxon>Chondrostei</taxon>
        <taxon>Acipenseriformes</taxon>
        <taxon>Polyodontidae</taxon>
        <taxon>Polyodon</taxon>
    </lineage>
</organism>
<proteinExistence type="predicted"/>
<feature type="region of interest" description="Disordered" evidence="3">
    <location>
        <begin position="310"/>
        <end position="355"/>
    </location>
</feature>
<dbReference type="Gene3D" id="3.40.50.300">
    <property type="entry name" value="P-loop containing nucleotide triphosphate hydrolases"/>
    <property type="match status" value="1"/>
</dbReference>
<dbReference type="Pfam" id="PF13538">
    <property type="entry name" value="UvrD_C_2"/>
    <property type="match status" value="1"/>
</dbReference>
<dbReference type="InterPro" id="IPR050534">
    <property type="entry name" value="Coronavir_polyprotein_1ab"/>
</dbReference>
<feature type="compositionally biased region" description="Low complexity" evidence="3">
    <location>
        <begin position="272"/>
        <end position="285"/>
    </location>
</feature>
<feature type="compositionally biased region" description="Polar residues" evidence="3">
    <location>
        <begin position="310"/>
        <end position="342"/>
    </location>
</feature>
<protein>
    <submittedName>
        <fullName evidence="5">HELB helicase</fullName>
    </submittedName>
</protein>
<feature type="compositionally biased region" description="Low complexity" evidence="3">
    <location>
        <begin position="146"/>
        <end position="158"/>
    </location>
</feature>
<dbReference type="CDD" id="cd18809">
    <property type="entry name" value="SF1_C_RecD"/>
    <property type="match status" value="1"/>
</dbReference>
<evidence type="ECO:0000313" key="6">
    <source>
        <dbReference type="Proteomes" id="UP001166093"/>
    </source>
</evidence>
<keyword evidence="1" id="KW-0547">Nucleotide-binding</keyword>
<comment type="caution">
    <text evidence="5">The sequence shown here is derived from an EMBL/GenBank/DDBJ whole genome shotgun (WGS) entry which is preliminary data.</text>
</comment>
<feature type="compositionally biased region" description="Basic and acidic residues" evidence="3">
    <location>
        <begin position="125"/>
        <end position="141"/>
    </location>
</feature>
<evidence type="ECO:0000313" key="5">
    <source>
        <dbReference type="EMBL" id="MBN3279436.1"/>
    </source>
</evidence>
<sequence>MKTDEKSKESVRLCNGEIFFITGDEESDKKRYLTLDDRDGRQVCVSFKELQKECRLTHAWARTIHTFQGSEAETVVYVLGPAGRQNWQHMYTAVTRGRKRVYVVAQESNLIKTVVSKSPRRNTRLRELIREKMTRGRREVGGDLLSQRSSTQTDSQQQLKPATGLGGWAYTQSSPKARPRNHAGMTCSANPLFQRNAWGEKQRTDSETGDTSLLDDVTFSQAYTWSPMGFLNMPSPPAEEEEPLQMSSSDSEVRAGGSDHGSTSVNCERLASSGCSSGSKRQSCSTDQHETPTKHPKVLLVESPLGCSKLQSLSLSSPHSATGQDPDSCSTLLPSDQPSPSHRTGPRQLFHPAPL</sequence>
<dbReference type="GO" id="GO:0004386">
    <property type="term" value="F:helicase activity"/>
    <property type="evidence" value="ECO:0007669"/>
    <property type="project" value="UniProtKB-KW"/>
</dbReference>
<keyword evidence="5" id="KW-0347">Helicase</keyword>
<dbReference type="Proteomes" id="UP001166093">
    <property type="component" value="Unassembled WGS sequence"/>
</dbReference>
<reference evidence="5" key="1">
    <citation type="journal article" date="2021" name="Cell">
        <title>Tracing the genetic footprints of vertebrate landing in non-teleost ray-finned fishes.</title>
        <authorList>
            <person name="Bi X."/>
            <person name="Wang K."/>
            <person name="Yang L."/>
            <person name="Pan H."/>
            <person name="Jiang H."/>
            <person name="Wei Q."/>
            <person name="Fang M."/>
            <person name="Yu H."/>
            <person name="Zhu C."/>
            <person name="Cai Y."/>
            <person name="He Y."/>
            <person name="Gan X."/>
            <person name="Zeng H."/>
            <person name="Yu D."/>
            <person name="Zhu Y."/>
            <person name="Jiang H."/>
            <person name="Qiu Q."/>
            <person name="Yang H."/>
            <person name="Zhang Y.E."/>
            <person name="Wang W."/>
            <person name="Zhu M."/>
            <person name="He S."/>
            <person name="Zhang G."/>
        </authorList>
    </citation>
    <scope>NUCLEOTIDE SEQUENCE</scope>
    <source>
        <strain evidence="5">Pddl_001</strain>
    </source>
</reference>
<feature type="non-terminal residue" evidence="5">
    <location>
        <position position="1"/>
    </location>
</feature>
<evidence type="ECO:0000256" key="3">
    <source>
        <dbReference type="SAM" id="MobiDB-lite"/>
    </source>
</evidence>
<feature type="non-terminal residue" evidence="5">
    <location>
        <position position="355"/>
    </location>
</feature>
<dbReference type="EMBL" id="JAAWVQ010089462">
    <property type="protein sequence ID" value="MBN3279436.1"/>
    <property type="molecule type" value="Genomic_DNA"/>
</dbReference>
<keyword evidence="5" id="KW-0378">Hydrolase</keyword>
<dbReference type="InterPro" id="IPR027785">
    <property type="entry name" value="UvrD-like_helicase_C"/>
</dbReference>
<feature type="domain" description="UvrD-like helicase C-terminal" evidence="4">
    <location>
        <begin position="58"/>
        <end position="104"/>
    </location>
</feature>
<dbReference type="PANTHER" id="PTHR43788">
    <property type="entry name" value="DNA2/NAM7 HELICASE FAMILY MEMBER"/>
    <property type="match status" value="1"/>
</dbReference>
<feature type="region of interest" description="Disordered" evidence="3">
    <location>
        <begin position="230"/>
        <end position="298"/>
    </location>
</feature>